<name>A0ACB9KJW8_BAUVA</name>
<accession>A0ACB9KJW8</accession>
<evidence type="ECO:0000313" key="2">
    <source>
        <dbReference type="Proteomes" id="UP000828941"/>
    </source>
</evidence>
<organism evidence="1 2">
    <name type="scientific">Bauhinia variegata</name>
    <name type="common">Purple orchid tree</name>
    <name type="synonym">Phanera variegata</name>
    <dbReference type="NCBI Taxonomy" id="167791"/>
    <lineage>
        <taxon>Eukaryota</taxon>
        <taxon>Viridiplantae</taxon>
        <taxon>Streptophyta</taxon>
        <taxon>Embryophyta</taxon>
        <taxon>Tracheophyta</taxon>
        <taxon>Spermatophyta</taxon>
        <taxon>Magnoliopsida</taxon>
        <taxon>eudicotyledons</taxon>
        <taxon>Gunneridae</taxon>
        <taxon>Pentapetalae</taxon>
        <taxon>rosids</taxon>
        <taxon>fabids</taxon>
        <taxon>Fabales</taxon>
        <taxon>Fabaceae</taxon>
        <taxon>Cercidoideae</taxon>
        <taxon>Cercideae</taxon>
        <taxon>Bauhiniinae</taxon>
        <taxon>Bauhinia</taxon>
    </lineage>
</organism>
<evidence type="ECO:0000313" key="1">
    <source>
        <dbReference type="EMBL" id="KAI4297550.1"/>
    </source>
</evidence>
<comment type="caution">
    <text evidence="1">The sequence shown here is derived from an EMBL/GenBank/DDBJ whole genome shotgun (WGS) entry which is preliminary data.</text>
</comment>
<dbReference type="Proteomes" id="UP000828941">
    <property type="component" value="Chromosome 14"/>
</dbReference>
<protein>
    <submittedName>
        <fullName evidence="1">Uncharacterized protein</fullName>
    </submittedName>
</protein>
<proteinExistence type="predicted"/>
<keyword evidence="2" id="KW-1185">Reference proteome</keyword>
<sequence>MKVSMRLWKGGRIFLGSVLLMVLTSDYKCKPSTVGYFMHLSINASAGEITNNLTPKQLVELLRTTIQWANIDISARNLVMRISEEEVHFSMIDNVLKQSNAIDESCCMFVDTKRKDKLENQSSSKKATTEEKESKSELTRHEVVEEEPILKEPEEHSERAYILKKEKDLDRFYIPCKIKDCILKELLLDTGASVNVMSLELFQFLGYSVDQDLAKTIFMLDN</sequence>
<reference evidence="1 2" key="1">
    <citation type="journal article" date="2022" name="DNA Res.">
        <title>Chromosomal-level genome assembly of the orchid tree Bauhinia variegata (Leguminosae; Cercidoideae) supports the allotetraploid origin hypothesis of Bauhinia.</title>
        <authorList>
            <person name="Zhong Y."/>
            <person name="Chen Y."/>
            <person name="Zheng D."/>
            <person name="Pang J."/>
            <person name="Liu Y."/>
            <person name="Luo S."/>
            <person name="Meng S."/>
            <person name="Qian L."/>
            <person name="Wei D."/>
            <person name="Dai S."/>
            <person name="Zhou R."/>
        </authorList>
    </citation>
    <scope>NUCLEOTIDE SEQUENCE [LARGE SCALE GENOMIC DNA]</scope>
    <source>
        <strain evidence="1">BV-YZ2020</strain>
    </source>
</reference>
<dbReference type="EMBL" id="CM039439">
    <property type="protein sequence ID" value="KAI4297550.1"/>
    <property type="molecule type" value="Genomic_DNA"/>
</dbReference>
<gene>
    <name evidence="1" type="ORF">L6164_037435</name>
</gene>